<keyword evidence="4 9" id="KW-0812">Transmembrane</keyword>
<evidence type="ECO:0000256" key="3">
    <source>
        <dbReference type="ARBA" id="ARBA00022475"/>
    </source>
</evidence>
<comment type="similarity">
    <text evidence="2">Belongs to the MotB family.</text>
</comment>
<protein>
    <submittedName>
        <fullName evidence="11">Motility protein MotB</fullName>
    </submittedName>
</protein>
<keyword evidence="12" id="KW-1185">Reference proteome</keyword>
<name>A0A2M9FZX7_9PROT</name>
<feature type="region of interest" description="Disordered" evidence="8">
    <location>
        <begin position="104"/>
        <end position="159"/>
    </location>
</feature>
<evidence type="ECO:0000259" key="10">
    <source>
        <dbReference type="PROSITE" id="PS51123"/>
    </source>
</evidence>
<keyword evidence="5 9" id="KW-1133">Transmembrane helix</keyword>
<dbReference type="Pfam" id="PF00691">
    <property type="entry name" value="OmpA"/>
    <property type="match status" value="1"/>
</dbReference>
<dbReference type="PANTHER" id="PTHR30329:SF21">
    <property type="entry name" value="LIPOPROTEIN YIAD-RELATED"/>
    <property type="match status" value="1"/>
</dbReference>
<keyword evidence="6 7" id="KW-0472">Membrane</keyword>
<evidence type="ECO:0000256" key="2">
    <source>
        <dbReference type="ARBA" id="ARBA00008914"/>
    </source>
</evidence>
<proteinExistence type="inferred from homology"/>
<evidence type="ECO:0000313" key="12">
    <source>
        <dbReference type="Proteomes" id="UP000229498"/>
    </source>
</evidence>
<keyword evidence="3" id="KW-1003">Cell membrane</keyword>
<evidence type="ECO:0000256" key="8">
    <source>
        <dbReference type="SAM" id="MobiDB-lite"/>
    </source>
</evidence>
<dbReference type="AlphaFoldDB" id="A0A2M9FZX7"/>
<evidence type="ECO:0000256" key="6">
    <source>
        <dbReference type="ARBA" id="ARBA00023136"/>
    </source>
</evidence>
<evidence type="ECO:0000256" key="9">
    <source>
        <dbReference type="SAM" id="Phobius"/>
    </source>
</evidence>
<dbReference type="Proteomes" id="UP000229498">
    <property type="component" value="Unassembled WGS sequence"/>
</dbReference>
<gene>
    <name evidence="11" type="ORF">CVT23_13880</name>
</gene>
<feature type="transmembrane region" description="Helical" evidence="9">
    <location>
        <begin position="28"/>
        <end position="47"/>
    </location>
</feature>
<dbReference type="CDD" id="cd07185">
    <property type="entry name" value="OmpA_C-like"/>
    <property type="match status" value="1"/>
</dbReference>
<feature type="compositionally biased region" description="Basic and acidic residues" evidence="8">
    <location>
        <begin position="133"/>
        <end position="159"/>
    </location>
</feature>
<comment type="subcellular location">
    <subcellularLocation>
        <location evidence="1">Cell membrane</location>
        <topology evidence="1">Single-pass membrane protein</topology>
    </subcellularLocation>
</comment>
<evidence type="ECO:0000256" key="1">
    <source>
        <dbReference type="ARBA" id="ARBA00004162"/>
    </source>
</evidence>
<comment type="caution">
    <text evidence="11">The sequence shown here is derived from an EMBL/GenBank/DDBJ whole genome shotgun (WGS) entry which is preliminary data.</text>
</comment>
<dbReference type="Gene3D" id="3.30.1330.60">
    <property type="entry name" value="OmpA-like domain"/>
    <property type="match status" value="1"/>
</dbReference>
<dbReference type="SUPFAM" id="SSF103088">
    <property type="entry name" value="OmpA-like"/>
    <property type="match status" value="1"/>
</dbReference>
<accession>A0A2M9FZX7</accession>
<dbReference type="RefSeq" id="WP_109794106.1">
    <property type="nucleotide sequence ID" value="NZ_PHIG01000037.1"/>
</dbReference>
<dbReference type="InterPro" id="IPR006665">
    <property type="entry name" value="OmpA-like"/>
</dbReference>
<dbReference type="PANTHER" id="PTHR30329">
    <property type="entry name" value="STATOR ELEMENT OF FLAGELLAR MOTOR COMPLEX"/>
    <property type="match status" value="1"/>
</dbReference>
<dbReference type="Pfam" id="PF13677">
    <property type="entry name" value="MotB_plug"/>
    <property type="match status" value="1"/>
</dbReference>
<dbReference type="GO" id="GO:0005886">
    <property type="term" value="C:plasma membrane"/>
    <property type="evidence" value="ECO:0007669"/>
    <property type="project" value="UniProtKB-SubCell"/>
</dbReference>
<dbReference type="PROSITE" id="PS51123">
    <property type="entry name" value="OMPA_2"/>
    <property type="match status" value="1"/>
</dbReference>
<organism evidence="11 12">
    <name type="scientific">Minwuia thermotolerans</name>
    <dbReference type="NCBI Taxonomy" id="2056226"/>
    <lineage>
        <taxon>Bacteria</taxon>
        <taxon>Pseudomonadati</taxon>
        <taxon>Pseudomonadota</taxon>
        <taxon>Alphaproteobacteria</taxon>
        <taxon>Minwuiales</taxon>
        <taxon>Minwuiaceae</taxon>
        <taxon>Minwuia</taxon>
    </lineage>
</organism>
<evidence type="ECO:0000256" key="5">
    <source>
        <dbReference type="ARBA" id="ARBA00022989"/>
    </source>
</evidence>
<dbReference type="OrthoDB" id="7170686at2"/>
<evidence type="ECO:0000256" key="7">
    <source>
        <dbReference type="PROSITE-ProRule" id="PRU00473"/>
    </source>
</evidence>
<dbReference type="InterPro" id="IPR025713">
    <property type="entry name" value="MotB-like_N_dom"/>
</dbReference>
<dbReference type="InterPro" id="IPR036737">
    <property type="entry name" value="OmpA-like_sf"/>
</dbReference>
<reference evidence="11 12" key="1">
    <citation type="submission" date="2017-11" db="EMBL/GenBank/DDBJ databases">
        <title>Draft genome sequence of Rhizobiales bacterium SY3-13.</title>
        <authorList>
            <person name="Sun C."/>
        </authorList>
    </citation>
    <scope>NUCLEOTIDE SEQUENCE [LARGE SCALE GENOMIC DNA]</scope>
    <source>
        <strain evidence="11 12">SY3-13</strain>
    </source>
</reference>
<evidence type="ECO:0000256" key="4">
    <source>
        <dbReference type="ARBA" id="ARBA00022692"/>
    </source>
</evidence>
<evidence type="ECO:0000313" key="11">
    <source>
        <dbReference type="EMBL" id="PJK29005.1"/>
    </source>
</evidence>
<sequence length="345" mass="37300">MADGNQQPIIVKKIVKGGHAHHGGAWKVAYADFVTAMMAFFLLLWLLNVTTDEQQRGIADYFAPAAVSQQQSGSGGAMGGQTMVRDGARISNAGLPTVVVSIGDIEDEEENHEDGKKFDPAGDEIDEEGISSNDEKVEDSERGKQGRPGEDDVAEELARREEEAFNEAMDAIEQAIEQAAPEMQELAQNLMVDMTPEGLRIQLVDSGGRSMFPKGSPALEGHAKQILMLVTDVMTRLPNKIKITGHTDATPYRSGNGYGNWELSADRANASRRALLELGVPQNRIDQVTGKAAQELLVAEDPYADANRRISIVLMRQAGLAAEQQPVDALKSIGLKVHGVEDSGR</sequence>
<feature type="domain" description="OmpA-like" evidence="10">
    <location>
        <begin position="199"/>
        <end position="318"/>
    </location>
</feature>
<dbReference type="EMBL" id="PHIG01000037">
    <property type="protein sequence ID" value="PJK29005.1"/>
    <property type="molecule type" value="Genomic_DNA"/>
</dbReference>
<dbReference type="InterPro" id="IPR050330">
    <property type="entry name" value="Bact_OuterMem_StrucFunc"/>
</dbReference>